<accession>A0A2P6NCM4</accession>
<dbReference type="Gene3D" id="3.40.50.720">
    <property type="entry name" value="NAD(P)-binding Rossmann-like Domain"/>
    <property type="match status" value="1"/>
</dbReference>
<dbReference type="GO" id="GO:0016491">
    <property type="term" value="F:oxidoreductase activity"/>
    <property type="evidence" value="ECO:0007669"/>
    <property type="project" value="TreeGrafter"/>
</dbReference>
<evidence type="ECO:0008006" key="3">
    <source>
        <dbReference type="Google" id="ProtNLM"/>
    </source>
</evidence>
<keyword evidence="2" id="KW-1185">Reference proteome</keyword>
<reference evidence="1 2" key="1">
    <citation type="journal article" date="2018" name="Genome Biol. Evol.">
        <title>Multiple Roots of Fruiting Body Formation in Amoebozoa.</title>
        <authorList>
            <person name="Hillmann F."/>
            <person name="Forbes G."/>
            <person name="Novohradska S."/>
            <person name="Ferling I."/>
            <person name="Riege K."/>
            <person name="Groth M."/>
            <person name="Westermann M."/>
            <person name="Marz M."/>
            <person name="Spaller T."/>
            <person name="Winckler T."/>
            <person name="Schaap P."/>
            <person name="Glockner G."/>
        </authorList>
    </citation>
    <scope>NUCLEOTIDE SEQUENCE [LARGE SCALE GENOMIC DNA]</scope>
    <source>
        <strain evidence="1 2">Jena</strain>
    </source>
</reference>
<dbReference type="GO" id="GO:0019748">
    <property type="term" value="P:secondary metabolic process"/>
    <property type="evidence" value="ECO:0007669"/>
    <property type="project" value="TreeGrafter"/>
</dbReference>
<protein>
    <recommendedName>
        <fullName evidence="3">Short-chain dehydrogenase/reductase SDR</fullName>
    </recommendedName>
</protein>
<dbReference type="PANTHER" id="PTHR43544">
    <property type="entry name" value="SHORT-CHAIN DEHYDROGENASE/REDUCTASE"/>
    <property type="match status" value="1"/>
</dbReference>
<dbReference type="InterPro" id="IPR051468">
    <property type="entry name" value="Fungal_SecMetab_SDRs"/>
</dbReference>
<evidence type="ECO:0000313" key="1">
    <source>
        <dbReference type="EMBL" id="PRP81685.1"/>
    </source>
</evidence>
<name>A0A2P6NCM4_9EUKA</name>
<proteinExistence type="predicted"/>
<dbReference type="InterPro" id="IPR036291">
    <property type="entry name" value="NAD(P)-bd_dom_sf"/>
</dbReference>
<dbReference type="PANTHER" id="PTHR43544:SF32">
    <property type="entry name" value="CHAIN DEHYDROGENASE, PUTATIVE (AFU_ORTHOLOGUE AFUA_5G01530)-RELATED"/>
    <property type="match status" value="1"/>
</dbReference>
<dbReference type="Proteomes" id="UP000241769">
    <property type="component" value="Unassembled WGS sequence"/>
</dbReference>
<dbReference type="AlphaFoldDB" id="A0A2P6NCM4"/>
<dbReference type="SUPFAM" id="SSF51735">
    <property type="entry name" value="NAD(P)-binding Rossmann-fold domains"/>
    <property type="match status" value="1"/>
</dbReference>
<dbReference type="InterPro" id="IPR002347">
    <property type="entry name" value="SDR_fam"/>
</dbReference>
<dbReference type="Pfam" id="PF00106">
    <property type="entry name" value="adh_short"/>
    <property type="match status" value="1"/>
</dbReference>
<dbReference type="PRINTS" id="PR00081">
    <property type="entry name" value="GDHRDH"/>
</dbReference>
<dbReference type="EMBL" id="MDYQ01000121">
    <property type="protein sequence ID" value="PRP81685.1"/>
    <property type="molecule type" value="Genomic_DNA"/>
</dbReference>
<organism evidence="1 2">
    <name type="scientific">Planoprotostelium fungivorum</name>
    <dbReference type="NCBI Taxonomy" id="1890364"/>
    <lineage>
        <taxon>Eukaryota</taxon>
        <taxon>Amoebozoa</taxon>
        <taxon>Evosea</taxon>
        <taxon>Variosea</taxon>
        <taxon>Cavosteliida</taxon>
        <taxon>Cavosteliaceae</taxon>
        <taxon>Planoprotostelium</taxon>
    </lineage>
</organism>
<sequence length="265" mass="28315">MSEQSRVFVTGANTGLGLEVVKALYTSATPYEIFLGSRSLEKAEEAIKTVKALSSDSRSNITPVQVDVSSDDSISQAFDAISSKTGHLDVLINNAGASFDQALVEGKISVRECFNQAWDTNVTGTHILTHTFVPLLLKSSTPRLIFVTSGLSSLTEAANFSHPRSVPPPAGWPKSGPSFTAYRSSKTGLNMVALEWTKTLKNDGVKVFTISPGLLATGLGGNPEALKKMGALDPSIGGHFIKDVVEGKRDDDTSKVIRKDMVQPF</sequence>
<evidence type="ECO:0000313" key="2">
    <source>
        <dbReference type="Proteomes" id="UP000241769"/>
    </source>
</evidence>
<gene>
    <name evidence="1" type="ORF">PROFUN_01192</name>
</gene>
<dbReference type="OrthoDB" id="25001at2759"/>
<comment type="caution">
    <text evidence="1">The sequence shown here is derived from an EMBL/GenBank/DDBJ whole genome shotgun (WGS) entry which is preliminary data.</text>
</comment>
<dbReference type="GO" id="GO:0005737">
    <property type="term" value="C:cytoplasm"/>
    <property type="evidence" value="ECO:0007669"/>
    <property type="project" value="TreeGrafter"/>
</dbReference>
<dbReference type="InParanoid" id="A0A2P6NCM4"/>